<protein>
    <submittedName>
        <fullName evidence="3">IS91 family transposase</fullName>
    </submittedName>
</protein>
<keyword evidence="3" id="KW-0614">Plasmid</keyword>
<dbReference type="PANTHER" id="PTHR37023">
    <property type="entry name" value="TRANSPOSASE"/>
    <property type="match status" value="1"/>
</dbReference>
<organism evidence="3 5">
    <name type="scientific">Arsenophonus nasoniae</name>
    <name type="common">son-killer infecting Nasonia vitripennis</name>
    <dbReference type="NCBI Taxonomy" id="638"/>
    <lineage>
        <taxon>Bacteria</taxon>
        <taxon>Pseudomonadati</taxon>
        <taxon>Pseudomonadota</taxon>
        <taxon>Gammaproteobacteria</taxon>
        <taxon>Enterobacterales</taxon>
        <taxon>Morganellaceae</taxon>
        <taxon>Arsenophonus</taxon>
    </lineage>
</organism>
<feature type="domain" description="Transposase IS801/IS1294" evidence="1">
    <location>
        <begin position="143"/>
        <end position="323"/>
    </location>
</feature>
<evidence type="ECO:0000313" key="3">
    <source>
        <dbReference type="EMBL" id="WGM03378.1"/>
    </source>
</evidence>
<proteinExistence type="predicted"/>
<dbReference type="EMBL" id="CP123507">
    <property type="protein sequence ID" value="WGM03560.1"/>
    <property type="molecule type" value="Genomic_DNA"/>
</dbReference>
<dbReference type="PANTHER" id="PTHR37023:SF1">
    <property type="entry name" value="ISSOD25 TRANSPOSASE TNPA_ISSOD25"/>
    <property type="match status" value="1"/>
</dbReference>
<dbReference type="NCBIfam" id="NF033538">
    <property type="entry name" value="transpos_IS91"/>
    <property type="match status" value="1"/>
</dbReference>
<dbReference type="GO" id="GO:0006313">
    <property type="term" value="P:DNA transposition"/>
    <property type="evidence" value="ECO:0007669"/>
    <property type="project" value="InterPro"/>
</dbReference>
<dbReference type="GO" id="GO:0004803">
    <property type="term" value="F:transposase activity"/>
    <property type="evidence" value="ECO:0007669"/>
    <property type="project" value="InterPro"/>
</dbReference>
<dbReference type="Pfam" id="PF04986">
    <property type="entry name" value="Y2_Tnp"/>
    <property type="match status" value="1"/>
</dbReference>
<gene>
    <name evidence="3" type="ORF">QE210_17725</name>
    <name evidence="4" type="ORF">QE210_19335</name>
</gene>
<evidence type="ECO:0000313" key="5">
    <source>
        <dbReference type="Proteomes" id="UP001177595"/>
    </source>
</evidence>
<evidence type="ECO:0000259" key="2">
    <source>
        <dbReference type="Pfam" id="PF14319"/>
    </source>
</evidence>
<feature type="domain" description="Transposase zinc-binding" evidence="2">
    <location>
        <begin position="14"/>
        <end position="105"/>
    </location>
</feature>
<sequence>MHIPRPAKLLFQIDDGWNNYLSKYGHSVPEWTKLVIERMLACGRASMGVRKYCCSSPDCSHTKYICQSCKSKGCSACGVKATEQWATEQMHILPDCDWQHIILTIPDKLWPAFNQNWPLLNMLFSCTANTFLTWAKKMGIEIGLFAALHTYGRKLNQHPHIHLSVTRGGLSTKNNQWRSLFFKKKVIEKYWRQAVITLLRKSYDTLFLAAAGYEHIRDYREWCQFLEVQFQRRGKVHFSKKTENAWQNVSYIGRYLKRPPISASKLRHYSGGAVVHHYYDHRTQQHEKQVLSQEEMIGRYISHIPSKHFKMIRYYGFLSNRKRSALLPKVYDALGIEAKTKPAKPGFAAQIKQFTNVDPYQCILCGKRMIFTHAEAGLRPEELLAKRRHQFQRERWLRQAA</sequence>
<dbReference type="AlphaFoldDB" id="A0AA95GQC2"/>
<evidence type="ECO:0000259" key="1">
    <source>
        <dbReference type="Pfam" id="PF04986"/>
    </source>
</evidence>
<dbReference type="EMBL" id="CP123505">
    <property type="protein sequence ID" value="WGM03378.1"/>
    <property type="molecule type" value="Genomic_DNA"/>
</dbReference>
<dbReference type="InterPro" id="IPR026889">
    <property type="entry name" value="Zn_Tnp"/>
</dbReference>
<accession>A0AA95GQC2</accession>
<dbReference type="InterPro" id="IPR007069">
    <property type="entry name" value="Transposase_32"/>
</dbReference>
<dbReference type="GO" id="GO:0003677">
    <property type="term" value="F:DNA binding"/>
    <property type="evidence" value="ECO:0007669"/>
    <property type="project" value="InterPro"/>
</dbReference>
<evidence type="ECO:0000313" key="4">
    <source>
        <dbReference type="EMBL" id="WGM03560.1"/>
    </source>
</evidence>
<dbReference type="InterPro" id="IPR054832">
    <property type="entry name" value="transpos_IS91"/>
</dbReference>
<reference evidence="3" key="1">
    <citation type="submission" date="2023-04" db="EMBL/GenBank/DDBJ databases">
        <title>Genome dynamics across the evolutionary transition to endosymbiosis.</title>
        <authorList>
            <person name="Siozios S."/>
            <person name="Nadal-Jimenez P."/>
            <person name="Azagi T."/>
            <person name="Sprong H."/>
            <person name="Frost C.L."/>
            <person name="Parratt S.R."/>
            <person name="Taylor G."/>
            <person name="Brettell L."/>
            <person name="Lew K.C."/>
            <person name="Croft L."/>
            <person name="King K.C."/>
            <person name="Brockhurst M.A."/>
            <person name="Hypsa V."/>
            <person name="Novakova E."/>
            <person name="Darby A.C."/>
            <person name="Hurst G.D.D."/>
        </authorList>
    </citation>
    <scope>NUCLEOTIDE SEQUENCE</scope>
    <source>
        <strain evidence="3">APv</strain>
        <plasmid evidence="3">paPv1</plasmid>
        <plasmid evidence="4">paPv3</plasmid>
    </source>
</reference>
<dbReference type="Proteomes" id="UP001177595">
    <property type="component" value="Plasmid paPv3"/>
</dbReference>
<name>A0AA95GQC2_9GAMM</name>
<dbReference type="RefSeq" id="WP_280626524.1">
    <property type="nucleotide sequence ID" value="NZ_CP123505.1"/>
</dbReference>
<geneLocation type="plasmid" evidence="3 5">
    <name>paPv1</name>
</geneLocation>
<dbReference type="Pfam" id="PF14319">
    <property type="entry name" value="Zn_Tnp_IS91"/>
    <property type="match status" value="1"/>
</dbReference>
<dbReference type="Proteomes" id="UP001177595">
    <property type="component" value="Plasmid paPv1"/>
</dbReference>
<geneLocation type="plasmid" evidence="4 5">
    <name>paPv3</name>
</geneLocation>